<evidence type="ECO:0000256" key="9">
    <source>
        <dbReference type="SAM" id="MobiDB-lite"/>
    </source>
</evidence>
<dbReference type="EC" id="3.2.1.81" evidence="12"/>
<evidence type="ECO:0000256" key="5">
    <source>
        <dbReference type="ARBA" id="ARBA00022729"/>
    </source>
</evidence>
<dbReference type="InterPro" id="IPR051941">
    <property type="entry name" value="BG_Antigen-Binding_Lectin"/>
</dbReference>
<dbReference type="OrthoDB" id="9791852at2"/>
<keyword evidence="4" id="KW-0479">Metal-binding</keyword>
<keyword evidence="13" id="KW-1185">Reference proteome</keyword>
<dbReference type="GO" id="GO:0000272">
    <property type="term" value="P:polysaccharide catabolic process"/>
    <property type="evidence" value="ECO:0007669"/>
    <property type="project" value="InterPro"/>
</dbReference>
<dbReference type="PANTHER" id="PTHR45713:SF6">
    <property type="entry name" value="F5_8 TYPE C DOMAIN-CONTAINING PROTEIN"/>
    <property type="match status" value="1"/>
</dbReference>
<evidence type="ECO:0000259" key="11">
    <source>
        <dbReference type="SMART" id="SM00607"/>
    </source>
</evidence>
<dbReference type="InterPro" id="IPR012334">
    <property type="entry name" value="Pectin_lyas_fold"/>
</dbReference>
<evidence type="ECO:0000256" key="2">
    <source>
        <dbReference type="ARBA" id="ARBA00010147"/>
    </source>
</evidence>
<feature type="compositionally biased region" description="Low complexity" evidence="9">
    <location>
        <begin position="1467"/>
        <end position="1481"/>
    </location>
</feature>
<keyword evidence="8" id="KW-1015">Disulfide bond</keyword>
<keyword evidence="5" id="KW-0732">Signal</keyword>
<protein>
    <submittedName>
        <fullName evidence="12">Beta-agarase A</fullName>
        <ecNumber evidence="12">3.2.1.81</ecNumber>
    </submittedName>
</protein>
<keyword evidence="12" id="KW-0326">Glycosidase</keyword>
<gene>
    <name evidence="12" type="primary">agaA_2</name>
    <name evidence="12" type="ORF">CA13_37380</name>
</gene>
<dbReference type="Proteomes" id="UP000315010">
    <property type="component" value="Unassembled WGS sequence"/>
</dbReference>
<feature type="domain" description="Fucolectin tachylectin-4 pentraxin-1" evidence="11">
    <location>
        <begin position="1075"/>
        <end position="1237"/>
    </location>
</feature>
<comment type="subunit">
    <text evidence="3">Homotrimer.</text>
</comment>
<dbReference type="GO" id="GO:0033916">
    <property type="term" value="F:beta-agarase activity"/>
    <property type="evidence" value="ECO:0007669"/>
    <property type="project" value="UniProtKB-EC"/>
</dbReference>
<dbReference type="CDD" id="cd04084">
    <property type="entry name" value="CBM6_xylanase-like"/>
    <property type="match status" value="1"/>
</dbReference>
<organism evidence="12 13">
    <name type="scientific">Novipirellula herctigrandis</name>
    <dbReference type="NCBI Taxonomy" id="2527986"/>
    <lineage>
        <taxon>Bacteria</taxon>
        <taxon>Pseudomonadati</taxon>
        <taxon>Planctomycetota</taxon>
        <taxon>Planctomycetia</taxon>
        <taxon>Pirellulales</taxon>
        <taxon>Pirellulaceae</taxon>
        <taxon>Novipirellula</taxon>
    </lineage>
</organism>
<dbReference type="Gene3D" id="2.160.20.10">
    <property type="entry name" value="Single-stranded right-handed beta-helix, Pectin lyase-like"/>
    <property type="match status" value="2"/>
</dbReference>
<comment type="caution">
    <text evidence="12">The sequence shown here is derived from an EMBL/GenBank/DDBJ whole genome shotgun (WGS) entry which is preliminary data.</text>
</comment>
<comment type="similarity">
    <text evidence="2">Belongs to the fucolectin family.</text>
</comment>
<dbReference type="InterPro" id="IPR008979">
    <property type="entry name" value="Galactose-bd-like_sf"/>
</dbReference>
<evidence type="ECO:0000259" key="10">
    <source>
        <dbReference type="SMART" id="SM00606"/>
    </source>
</evidence>
<feature type="region of interest" description="Disordered" evidence="9">
    <location>
        <begin position="1467"/>
        <end position="1491"/>
    </location>
</feature>
<keyword evidence="12" id="KW-0378">Hydrolase</keyword>
<dbReference type="GO" id="GO:0046872">
    <property type="term" value="F:metal ion binding"/>
    <property type="evidence" value="ECO:0007669"/>
    <property type="project" value="UniProtKB-KW"/>
</dbReference>
<dbReference type="PANTHER" id="PTHR45713">
    <property type="entry name" value="FTP DOMAIN-CONTAINING PROTEIN"/>
    <property type="match status" value="1"/>
</dbReference>
<evidence type="ECO:0000256" key="6">
    <source>
        <dbReference type="ARBA" id="ARBA00022734"/>
    </source>
</evidence>
<dbReference type="Pfam" id="PF00404">
    <property type="entry name" value="Dockerin_1"/>
    <property type="match status" value="1"/>
</dbReference>
<evidence type="ECO:0000256" key="4">
    <source>
        <dbReference type="ARBA" id="ARBA00022723"/>
    </source>
</evidence>
<dbReference type="InterPro" id="IPR006585">
    <property type="entry name" value="FTP1"/>
</dbReference>
<dbReference type="EMBL" id="SJPJ01000001">
    <property type="protein sequence ID" value="TWT82276.1"/>
    <property type="molecule type" value="Genomic_DNA"/>
</dbReference>
<dbReference type="Gene3D" id="2.60.120.430">
    <property type="entry name" value="Galactose-binding lectin"/>
    <property type="match status" value="1"/>
</dbReference>
<dbReference type="GO" id="GO:0010185">
    <property type="term" value="P:regulation of cellular defense response"/>
    <property type="evidence" value="ECO:0007669"/>
    <property type="project" value="UniProtKB-ARBA"/>
</dbReference>
<dbReference type="CDD" id="cd14256">
    <property type="entry name" value="Dockerin_I"/>
    <property type="match status" value="1"/>
</dbReference>
<feature type="domain" description="Cellulose binding type IV" evidence="10">
    <location>
        <begin position="705"/>
        <end position="840"/>
    </location>
</feature>
<comment type="function">
    <text evidence="1">Acts as a defensive agent. Recognizes blood group fucosylated oligosaccharides including A, B, H and Lewis B-type antigens. Does not recognize Lewis A antigen and has low affinity for monovalent haptens.</text>
</comment>
<evidence type="ECO:0000313" key="12">
    <source>
        <dbReference type="EMBL" id="TWT82276.1"/>
    </source>
</evidence>
<dbReference type="SUPFAM" id="SSF63446">
    <property type="entry name" value="Type I dockerin domain"/>
    <property type="match status" value="1"/>
</dbReference>
<evidence type="ECO:0000256" key="8">
    <source>
        <dbReference type="ARBA" id="ARBA00023157"/>
    </source>
</evidence>
<dbReference type="Pfam" id="PF22633">
    <property type="entry name" value="F5_F8_type_C_2"/>
    <property type="match status" value="1"/>
</dbReference>
<keyword evidence="6" id="KW-0430">Lectin</keyword>
<dbReference type="SUPFAM" id="SSF49785">
    <property type="entry name" value="Galactose-binding domain-like"/>
    <property type="match status" value="4"/>
</dbReference>
<dbReference type="Gene3D" id="2.60.120.260">
    <property type="entry name" value="Galactose-binding domain-like"/>
    <property type="match status" value="4"/>
</dbReference>
<reference evidence="12 13" key="1">
    <citation type="submission" date="2019-02" db="EMBL/GenBank/DDBJ databases">
        <title>Deep-cultivation of Planctomycetes and their phenomic and genomic characterization uncovers novel biology.</title>
        <authorList>
            <person name="Wiegand S."/>
            <person name="Jogler M."/>
            <person name="Boedeker C."/>
            <person name="Pinto D."/>
            <person name="Vollmers J."/>
            <person name="Rivas-Marin E."/>
            <person name="Kohn T."/>
            <person name="Peeters S.H."/>
            <person name="Heuer A."/>
            <person name="Rast P."/>
            <person name="Oberbeckmann S."/>
            <person name="Bunk B."/>
            <person name="Jeske O."/>
            <person name="Meyerdierks A."/>
            <person name="Storesund J.E."/>
            <person name="Kallscheuer N."/>
            <person name="Luecker S."/>
            <person name="Lage O.M."/>
            <person name="Pohl T."/>
            <person name="Merkel B.J."/>
            <person name="Hornburger P."/>
            <person name="Mueller R.-W."/>
            <person name="Bruemmer F."/>
            <person name="Labrenz M."/>
            <person name="Spormann A.M."/>
            <person name="Op Den Camp H."/>
            <person name="Overmann J."/>
            <person name="Amann R."/>
            <person name="Jetten M.S.M."/>
            <person name="Mascher T."/>
            <person name="Medema M.H."/>
            <person name="Devos D.P."/>
            <person name="Kaster A.-K."/>
            <person name="Ovreas L."/>
            <person name="Rohde M."/>
            <person name="Galperin M.Y."/>
            <person name="Jogler C."/>
        </authorList>
    </citation>
    <scope>NUCLEOTIDE SEQUENCE [LARGE SCALE GENOMIC DNA]</scope>
    <source>
        <strain evidence="12 13">CA13</strain>
    </source>
</reference>
<dbReference type="InterPro" id="IPR011050">
    <property type="entry name" value="Pectin_lyase_fold/virulence"/>
</dbReference>
<dbReference type="SMART" id="SM00607">
    <property type="entry name" value="FTP"/>
    <property type="match status" value="1"/>
</dbReference>
<accession>A0A5C5Z5D8</accession>
<dbReference type="SMART" id="SM00606">
    <property type="entry name" value="CBD_IV"/>
    <property type="match status" value="1"/>
</dbReference>
<dbReference type="Gene3D" id="1.10.1330.10">
    <property type="entry name" value="Dockerin domain"/>
    <property type="match status" value="1"/>
</dbReference>
<keyword evidence="7" id="KW-0106">Calcium</keyword>
<dbReference type="Pfam" id="PF03422">
    <property type="entry name" value="CBM_6"/>
    <property type="match status" value="1"/>
</dbReference>
<evidence type="ECO:0000313" key="13">
    <source>
        <dbReference type="Proteomes" id="UP000315010"/>
    </source>
</evidence>
<dbReference type="InterPro" id="IPR005084">
    <property type="entry name" value="CBM6"/>
</dbReference>
<dbReference type="InterPro" id="IPR002105">
    <property type="entry name" value="Dockerin_1_rpt"/>
</dbReference>
<proteinExistence type="inferred from homology"/>
<sequence>MFKVKIRRSGAESRRSFNSRHRRRLLVEPLEERRLLAVYFVDNTGGSDTNNGLSLGASFGTIQRAANQAQPGDTVQIRGGTYRETVTLPRSGSSAAPIVFKPYNNEDVVISGGELVTGWTQYSGDIWQANVNWDAGGNADGNTLFVGGVMQQEGREYSSFASRTSNEGDLLDINEWGQIPQGAVTPTSFTSNDAKGWGDDYWNGARVRFHTKDWIIEDELITDYASSSGKISYADVGTISQKQVQGFFIYDTLKTVDQEGEWFKDGDTLYYQAASGQDPNSLDIEFKLRGYGFDADSRDHIHIEGITFRGVSIDTDSNTDSNIYQGNTFYAYDRANVGRFYITGDDNIFRDNEVSHTWISGITINGERNSLINNYIHDIGYNGTARTIVMSGAEHLFSHNTVSKFARSVFDGYPSRSEIAYNVFEDGGRLSYDTGVFDSDGGNGNNSFSIFHHNVFRNTDSRGIMEAFYGNNNNAVIHHNIIYDFQNGSRSFTANGSDFRQVYHNTIINTSPPDGLRSDSPDPDAIIQTRYNNNLQISLSDMEALGVDMRGNHNYSSSDFVNFNGKDFRLAAGSDAIDIGVVLPGVNDGYSGAAPDAGALEFGESMWAVGHDFVNKPTPIYAWEALPGTNIYTNSQFNQGIADWTIVSGSPNSADRNSWNLSREGNSLTGFIRTQSVEFTPGEAMSREFTGLTPNTTYTVGAGARIINQVTVGSQFDASSGSVSTGIYRDERFATGLSSGEWVRYDNIDFGDAGQFDLIEVLYTRAALNDSIADVEIQIRLDSPTGQLLGEFVDPKDDPGQNWFRNRGDLPTISGSHSIYISASGSNSVNLAVGPVRLLKETPPASDKLTATAQSSGTPTVSSPIGWTDWQLGYETFAFKTGPSATSATITFSNNGRINAYLDRLFLIEGELRTGINLAYTDGIASQSTTEVSMSASNATDQDPLTQSQTLATDNNSWWQVRFPKDFSIGEIELFNRDNASYTELSNFTVSIWNEDPDNGGSKLWEKSYLSNGSVNRGGSLRITGGEIADGSTLHLATVLGRVVRVQLNGHNNDGNGTLSLADVRVVSSDKANPIANVALSGTATQSSNHYYTHGFADTAINGTVDPAAEFTTTQNSSQPWWQVDLEQTTEIDQIVLYNRQDAADRLGTFRVSVWNGDPTSGGTEVWGKNYSYSSSAPALSTTSIGPGGGLLIDGSVTSGGTRLDEVTDGQFVRVQLTGSNFLSLVEVQVWKAGTVIDANALQYNYDPGTSAAIFPGSQLLAPNVTGDISFTGTVDAVDRGSSSGNAYNRDFVRGTTPAIFNHRIANGRYRVTLNMSDPSVSLDNMYVQGEGVVLATNIDRPIGQNGTMSLEVDVTDGQLNLEFGDADTVNPLWVVNRIVLTRIPNGSPAIDPNGGVVDEGTEATFTNPDDVGTIYYTTDGSDPKLPDGNINPNAAMAGGTVTTIVNLQDFDGVTAPAIPSQWTATTTNSASNWTTNSSASDGGLNGVSVNNTSQTADVRLTSAPFAVEANSRQISFRNSYNVESTYDGGVLEISIDSGTFVDILAAGGSFVEGSYNQTINASYGNPLAGRQAWSGNSNGFIDTVVNLPATAVGSDVQLRWRFGSDNIVAGSAWAIDTIEQTVEEMFPGTVAITEDMTITARTLIGNVWSGTAQASFALTQPATIESRLLFYNNSDFDGNDSAANTADEGAIASDKQALLPGQNASFANYTSYSRGVNGIIIDIANLPASGLSADDFTLRVGNDSDTSTFTDLEIVPGFSRRTGEGANSSDRITLTLPDKAVVGKWLQVTVKANENTALETPDVFYFGNAPGEVGNSTDDTSVSNADVLKIRLNRTAGGTTVDSTSPYDINRDQIVSNADVLLARLGRTTSEAELKLITPSGASNFSSIVGVSALQATDTNADGVVSAMDALLVINHLSGSTNNTSGEETASQEKWSHLDVDGNGHVTALDALMVINEMNRSQTNPNSSVSQSPQAFDLALRDLQSEDEEDDIQLLDSRLDSV</sequence>
<dbReference type="SUPFAM" id="SSF51126">
    <property type="entry name" value="Pectin lyase-like"/>
    <property type="match status" value="1"/>
</dbReference>
<evidence type="ECO:0000256" key="3">
    <source>
        <dbReference type="ARBA" id="ARBA00011233"/>
    </source>
</evidence>
<evidence type="ECO:0000256" key="7">
    <source>
        <dbReference type="ARBA" id="ARBA00022837"/>
    </source>
</evidence>
<name>A0A5C5Z5D8_9BACT</name>
<dbReference type="InterPro" id="IPR006584">
    <property type="entry name" value="Cellulose-bd_IV"/>
</dbReference>
<dbReference type="InterPro" id="IPR036439">
    <property type="entry name" value="Dockerin_dom_sf"/>
</dbReference>
<dbReference type="GO" id="GO:0042806">
    <property type="term" value="F:fucose binding"/>
    <property type="evidence" value="ECO:0007669"/>
    <property type="project" value="UniProtKB-ARBA"/>
</dbReference>
<evidence type="ECO:0000256" key="1">
    <source>
        <dbReference type="ARBA" id="ARBA00002219"/>
    </source>
</evidence>